<dbReference type="AlphaFoldDB" id="A0A4C1W768"/>
<keyword evidence="3" id="KW-1185">Reference proteome</keyword>
<reference evidence="2 3" key="1">
    <citation type="journal article" date="2019" name="Commun. Biol.">
        <title>The bagworm genome reveals a unique fibroin gene that provides high tensile strength.</title>
        <authorList>
            <person name="Kono N."/>
            <person name="Nakamura H."/>
            <person name="Ohtoshi R."/>
            <person name="Tomita M."/>
            <person name="Numata K."/>
            <person name="Arakawa K."/>
        </authorList>
    </citation>
    <scope>NUCLEOTIDE SEQUENCE [LARGE SCALE GENOMIC DNA]</scope>
</reference>
<evidence type="ECO:0000256" key="1">
    <source>
        <dbReference type="SAM" id="MobiDB-lite"/>
    </source>
</evidence>
<organism evidence="2 3">
    <name type="scientific">Eumeta variegata</name>
    <name type="common">Bagworm moth</name>
    <name type="synonym">Eumeta japonica</name>
    <dbReference type="NCBI Taxonomy" id="151549"/>
    <lineage>
        <taxon>Eukaryota</taxon>
        <taxon>Metazoa</taxon>
        <taxon>Ecdysozoa</taxon>
        <taxon>Arthropoda</taxon>
        <taxon>Hexapoda</taxon>
        <taxon>Insecta</taxon>
        <taxon>Pterygota</taxon>
        <taxon>Neoptera</taxon>
        <taxon>Endopterygota</taxon>
        <taxon>Lepidoptera</taxon>
        <taxon>Glossata</taxon>
        <taxon>Ditrysia</taxon>
        <taxon>Tineoidea</taxon>
        <taxon>Psychidae</taxon>
        <taxon>Oiketicinae</taxon>
        <taxon>Eumeta</taxon>
    </lineage>
</organism>
<dbReference type="EMBL" id="BGZK01000482">
    <property type="protein sequence ID" value="GBP46392.1"/>
    <property type="molecule type" value="Genomic_DNA"/>
</dbReference>
<dbReference type="Proteomes" id="UP000299102">
    <property type="component" value="Unassembled WGS sequence"/>
</dbReference>
<name>A0A4C1W768_EUMVA</name>
<gene>
    <name evidence="2" type="ORF">EVAR_36373_1</name>
</gene>
<accession>A0A4C1W768</accession>
<evidence type="ECO:0000313" key="3">
    <source>
        <dbReference type="Proteomes" id="UP000299102"/>
    </source>
</evidence>
<feature type="region of interest" description="Disordered" evidence="1">
    <location>
        <begin position="59"/>
        <end position="102"/>
    </location>
</feature>
<sequence>MLPKSDRMPTRIRYRLVRPYCLSGYSYGVTRVCGRRKYMRSLQWRGRMFQNNRCDVSPDTCVTSRRSRRTPVSGAHSPRSITNFMRSPRSMIASTRPKQNIT</sequence>
<proteinExistence type="predicted"/>
<evidence type="ECO:0000313" key="2">
    <source>
        <dbReference type="EMBL" id="GBP46392.1"/>
    </source>
</evidence>
<feature type="compositionally biased region" description="Polar residues" evidence="1">
    <location>
        <begin position="92"/>
        <end position="102"/>
    </location>
</feature>
<protein>
    <submittedName>
        <fullName evidence="2">Uncharacterized protein</fullName>
    </submittedName>
</protein>
<comment type="caution">
    <text evidence="2">The sequence shown here is derived from an EMBL/GenBank/DDBJ whole genome shotgun (WGS) entry which is preliminary data.</text>
</comment>